<gene>
    <name evidence="2" type="ORF">HX900_00055</name>
</gene>
<dbReference type="AlphaFoldDB" id="A0A7Z0U694"/>
<comment type="caution">
    <text evidence="2">The sequence shown here is derived from an EMBL/GenBank/DDBJ whole genome shotgun (WGS) entry which is preliminary data.</text>
</comment>
<dbReference type="Proteomes" id="UP000532162">
    <property type="component" value="Unassembled WGS sequence"/>
</dbReference>
<dbReference type="RefSeq" id="WP_180693179.1">
    <property type="nucleotide sequence ID" value="NZ_JACCPJ010000001.1"/>
</dbReference>
<sequence length="91" mass="10137">MSGRNFEKDRQRRNVADRGHEHFKGGLPLTGEPRRKISKEQLRLDLDAALASVVQIKRVLRCDGCGHQFTALQPLDPPYPPSLCRKCGGAA</sequence>
<organism evidence="2 3">
    <name type="scientific">Rhizobium changzhiense</name>
    <dbReference type="NCBI Taxonomy" id="2692317"/>
    <lineage>
        <taxon>Bacteria</taxon>
        <taxon>Pseudomonadati</taxon>
        <taxon>Pseudomonadota</taxon>
        <taxon>Alphaproteobacteria</taxon>
        <taxon>Hyphomicrobiales</taxon>
        <taxon>Rhizobiaceae</taxon>
        <taxon>Rhizobium/Agrobacterium group</taxon>
        <taxon>Rhizobium</taxon>
    </lineage>
</organism>
<feature type="region of interest" description="Disordered" evidence="1">
    <location>
        <begin position="1"/>
        <end position="32"/>
    </location>
</feature>
<name>A0A7Z0U694_9HYPH</name>
<evidence type="ECO:0000256" key="1">
    <source>
        <dbReference type="SAM" id="MobiDB-lite"/>
    </source>
</evidence>
<evidence type="ECO:0000313" key="2">
    <source>
        <dbReference type="EMBL" id="NZD59519.1"/>
    </source>
</evidence>
<protein>
    <submittedName>
        <fullName evidence="2">Uncharacterized protein</fullName>
    </submittedName>
</protein>
<dbReference type="EMBL" id="JACCPJ010000001">
    <property type="protein sequence ID" value="NZD59519.1"/>
    <property type="molecule type" value="Genomic_DNA"/>
</dbReference>
<evidence type="ECO:0000313" key="3">
    <source>
        <dbReference type="Proteomes" id="UP000532162"/>
    </source>
</evidence>
<accession>A0A7Z0U694</accession>
<feature type="compositionally biased region" description="Basic and acidic residues" evidence="1">
    <location>
        <begin position="1"/>
        <end position="24"/>
    </location>
</feature>
<proteinExistence type="predicted"/>
<reference evidence="2 3" key="1">
    <citation type="submission" date="2020-07" db="EMBL/GenBank/DDBJ databases">
        <authorList>
            <person name="Sun Q."/>
        </authorList>
    </citation>
    <scope>NUCLEOTIDE SEQUENCE [LARGE SCALE GENOMIC DNA]</scope>
    <source>
        <strain evidence="2 3">WYCCWR 11290</strain>
    </source>
</reference>